<dbReference type="PANTHER" id="PTHR30390:SF6">
    <property type="entry name" value="DNAA INITIATOR-ASSOCIATING PROTEIN DIAA"/>
    <property type="match status" value="1"/>
</dbReference>
<dbReference type="SUPFAM" id="SSF53697">
    <property type="entry name" value="SIS domain"/>
    <property type="match status" value="1"/>
</dbReference>
<dbReference type="Gene3D" id="3.40.50.10490">
    <property type="entry name" value="Glucose-6-phosphate isomerase like protein, domain 1"/>
    <property type="match status" value="1"/>
</dbReference>
<dbReference type="InterPro" id="IPR035461">
    <property type="entry name" value="GmhA/DiaA"/>
</dbReference>
<feature type="non-terminal residue" evidence="2">
    <location>
        <position position="102"/>
    </location>
</feature>
<reference evidence="2" key="1">
    <citation type="submission" date="2018-05" db="EMBL/GenBank/DDBJ databases">
        <authorList>
            <person name="Lanie J.A."/>
            <person name="Ng W.-L."/>
            <person name="Kazmierczak K.M."/>
            <person name="Andrzejewski T.M."/>
            <person name="Davidsen T.M."/>
            <person name="Wayne K.J."/>
            <person name="Tettelin H."/>
            <person name="Glass J.I."/>
            <person name="Rusch D."/>
            <person name="Podicherti R."/>
            <person name="Tsui H.-C.T."/>
            <person name="Winkler M.E."/>
        </authorList>
    </citation>
    <scope>NUCLEOTIDE SEQUENCE</scope>
</reference>
<proteinExistence type="predicted"/>
<dbReference type="Pfam" id="PF13580">
    <property type="entry name" value="SIS_2"/>
    <property type="match status" value="1"/>
</dbReference>
<evidence type="ECO:0000313" key="2">
    <source>
        <dbReference type="EMBL" id="SVC29219.1"/>
    </source>
</evidence>
<protein>
    <recommendedName>
        <fullName evidence="1">SIS domain-containing protein</fullName>
    </recommendedName>
</protein>
<dbReference type="PANTHER" id="PTHR30390">
    <property type="entry name" value="SEDOHEPTULOSE 7-PHOSPHATE ISOMERASE / DNAA INITIATOR-ASSOCIATING FACTOR FOR REPLICATION INITIATION"/>
    <property type="match status" value="1"/>
</dbReference>
<dbReference type="InterPro" id="IPR001347">
    <property type="entry name" value="SIS_dom"/>
</dbReference>
<dbReference type="EMBL" id="UINC01083474">
    <property type="protein sequence ID" value="SVC29219.1"/>
    <property type="molecule type" value="Genomic_DNA"/>
</dbReference>
<feature type="domain" description="SIS" evidence="1">
    <location>
        <begin position="37"/>
        <end position="102"/>
    </location>
</feature>
<accession>A0A382KY09</accession>
<evidence type="ECO:0000259" key="1">
    <source>
        <dbReference type="PROSITE" id="PS51464"/>
    </source>
</evidence>
<dbReference type="CDD" id="cd05006">
    <property type="entry name" value="SIS_GmhA"/>
    <property type="match status" value="1"/>
</dbReference>
<gene>
    <name evidence="2" type="ORF">METZ01_LOCUS282073</name>
</gene>
<dbReference type="InterPro" id="IPR050099">
    <property type="entry name" value="SIS_GmhA/DiaA_subfam"/>
</dbReference>
<dbReference type="InterPro" id="IPR046348">
    <property type="entry name" value="SIS_dom_sf"/>
</dbReference>
<name>A0A382KY09_9ZZZZ</name>
<dbReference type="GO" id="GO:1901135">
    <property type="term" value="P:carbohydrate derivative metabolic process"/>
    <property type="evidence" value="ECO:0007669"/>
    <property type="project" value="InterPro"/>
</dbReference>
<dbReference type="GO" id="GO:0097367">
    <property type="term" value="F:carbohydrate derivative binding"/>
    <property type="evidence" value="ECO:0007669"/>
    <property type="project" value="InterPro"/>
</dbReference>
<sequence>MKKNLENFLIDQFDECISTLINFKSSLELIENSSKIIHLSLSHGKKIISFGNGGSAADAQHFVAEFVGRFQKERKSLPAIAFTTDTSIITSIANDYGYDKIF</sequence>
<organism evidence="2">
    <name type="scientific">marine metagenome</name>
    <dbReference type="NCBI Taxonomy" id="408172"/>
    <lineage>
        <taxon>unclassified sequences</taxon>
        <taxon>metagenomes</taxon>
        <taxon>ecological metagenomes</taxon>
    </lineage>
</organism>
<dbReference type="PROSITE" id="PS51464">
    <property type="entry name" value="SIS"/>
    <property type="match status" value="1"/>
</dbReference>
<dbReference type="AlphaFoldDB" id="A0A382KY09"/>